<keyword evidence="2" id="KW-1185">Reference proteome</keyword>
<dbReference type="EMBL" id="MU865295">
    <property type="protein sequence ID" value="KAK4230936.1"/>
    <property type="molecule type" value="Genomic_DNA"/>
</dbReference>
<sequence>MPATTEAPQEQQPMEVVPLDAVVTQQPAAEPQPQPEMGLRGGFVEECNCCCCGEECVCC</sequence>
<gene>
    <name evidence="1" type="ORF">QBC38DRAFT_451658</name>
</gene>
<organism evidence="1 2">
    <name type="scientific">Podospora fimiseda</name>
    <dbReference type="NCBI Taxonomy" id="252190"/>
    <lineage>
        <taxon>Eukaryota</taxon>
        <taxon>Fungi</taxon>
        <taxon>Dikarya</taxon>
        <taxon>Ascomycota</taxon>
        <taxon>Pezizomycotina</taxon>
        <taxon>Sordariomycetes</taxon>
        <taxon>Sordariomycetidae</taxon>
        <taxon>Sordariales</taxon>
        <taxon>Podosporaceae</taxon>
        <taxon>Podospora</taxon>
    </lineage>
</organism>
<name>A0AAN7BWZ4_9PEZI</name>
<reference evidence="1" key="2">
    <citation type="submission" date="2023-05" db="EMBL/GenBank/DDBJ databases">
        <authorList>
            <consortium name="Lawrence Berkeley National Laboratory"/>
            <person name="Steindorff A."/>
            <person name="Hensen N."/>
            <person name="Bonometti L."/>
            <person name="Westerberg I."/>
            <person name="Brannstrom I.O."/>
            <person name="Guillou S."/>
            <person name="Cros-Aarteil S."/>
            <person name="Calhoun S."/>
            <person name="Haridas S."/>
            <person name="Kuo A."/>
            <person name="Mondo S."/>
            <person name="Pangilinan J."/>
            <person name="Riley R."/>
            <person name="Labutti K."/>
            <person name="Andreopoulos B."/>
            <person name="Lipzen A."/>
            <person name="Chen C."/>
            <person name="Yanf M."/>
            <person name="Daum C."/>
            <person name="Ng V."/>
            <person name="Clum A."/>
            <person name="Ohm R."/>
            <person name="Martin F."/>
            <person name="Silar P."/>
            <person name="Natvig D."/>
            <person name="Lalanne C."/>
            <person name="Gautier V."/>
            <person name="Ament-Velasquez S.L."/>
            <person name="Kruys A."/>
            <person name="Hutchinson M.I."/>
            <person name="Powell A.J."/>
            <person name="Barry K."/>
            <person name="Miller A.N."/>
            <person name="Grigoriev I.V."/>
            <person name="Debuchy R."/>
            <person name="Gladieux P."/>
            <person name="Thoren M.H."/>
            <person name="Johannesson H."/>
        </authorList>
    </citation>
    <scope>NUCLEOTIDE SEQUENCE</scope>
    <source>
        <strain evidence="1">CBS 990.96</strain>
    </source>
</reference>
<comment type="caution">
    <text evidence="1">The sequence shown here is derived from an EMBL/GenBank/DDBJ whole genome shotgun (WGS) entry which is preliminary data.</text>
</comment>
<evidence type="ECO:0000313" key="1">
    <source>
        <dbReference type="EMBL" id="KAK4230936.1"/>
    </source>
</evidence>
<evidence type="ECO:0000313" key="2">
    <source>
        <dbReference type="Proteomes" id="UP001301958"/>
    </source>
</evidence>
<accession>A0AAN7BWZ4</accession>
<proteinExistence type="predicted"/>
<dbReference type="AlphaFoldDB" id="A0AAN7BWZ4"/>
<dbReference type="Proteomes" id="UP001301958">
    <property type="component" value="Unassembled WGS sequence"/>
</dbReference>
<protein>
    <submittedName>
        <fullName evidence="1">Uncharacterized protein</fullName>
    </submittedName>
</protein>
<reference evidence="1" key="1">
    <citation type="journal article" date="2023" name="Mol. Phylogenet. Evol.">
        <title>Genome-scale phylogeny and comparative genomics of the fungal order Sordariales.</title>
        <authorList>
            <person name="Hensen N."/>
            <person name="Bonometti L."/>
            <person name="Westerberg I."/>
            <person name="Brannstrom I.O."/>
            <person name="Guillou S."/>
            <person name="Cros-Aarteil S."/>
            <person name="Calhoun S."/>
            <person name="Haridas S."/>
            <person name="Kuo A."/>
            <person name="Mondo S."/>
            <person name="Pangilinan J."/>
            <person name="Riley R."/>
            <person name="LaButti K."/>
            <person name="Andreopoulos B."/>
            <person name="Lipzen A."/>
            <person name="Chen C."/>
            <person name="Yan M."/>
            <person name="Daum C."/>
            <person name="Ng V."/>
            <person name="Clum A."/>
            <person name="Steindorff A."/>
            <person name="Ohm R.A."/>
            <person name="Martin F."/>
            <person name="Silar P."/>
            <person name="Natvig D.O."/>
            <person name="Lalanne C."/>
            <person name="Gautier V."/>
            <person name="Ament-Velasquez S.L."/>
            <person name="Kruys A."/>
            <person name="Hutchinson M.I."/>
            <person name="Powell A.J."/>
            <person name="Barry K."/>
            <person name="Miller A.N."/>
            <person name="Grigoriev I.V."/>
            <person name="Debuchy R."/>
            <person name="Gladieux P."/>
            <person name="Hiltunen Thoren M."/>
            <person name="Johannesson H."/>
        </authorList>
    </citation>
    <scope>NUCLEOTIDE SEQUENCE</scope>
    <source>
        <strain evidence="1">CBS 990.96</strain>
    </source>
</reference>